<evidence type="ECO:0000313" key="2">
    <source>
        <dbReference type="EMBL" id="KAK0627735.1"/>
    </source>
</evidence>
<dbReference type="EMBL" id="JAULSU010000002">
    <property type="protein sequence ID" value="KAK0627735.1"/>
    <property type="molecule type" value="Genomic_DNA"/>
</dbReference>
<accession>A0AA39X6I6</accession>
<evidence type="ECO:0000313" key="3">
    <source>
        <dbReference type="Proteomes" id="UP001175000"/>
    </source>
</evidence>
<gene>
    <name evidence="2" type="ORF">B0T14DRAFT_143028</name>
</gene>
<feature type="region of interest" description="Disordered" evidence="1">
    <location>
        <begin position="151"/>
        <end position="214"/>
    </location>
</feature>
<evidence type="ECO:0000256" key="1">
    <source>
        <dbReference type="SAM" id="MobiDB-lite"/>
    </source>
</evidence>
<keyword evidence="3" id="KW-1185">Reference proteome</keyword>
<reference evidence="2" key="1">
    <citation type="submission" date="2023-06" db="EMBL/GenBank/DDBJ databases">
        <title>Genome-scale phylogeny and comparative genomics of the fungal order Sordariales.</title>
        <authorList>
            <consortium name="Lawrence Berkeley National Laboratory"/>
            <person name="Hensen N."/>
            <person name="Bonometti L."/>
            <person name="Westerberg I."/>
            <person name="Brannstrom I.O."/>
            <person name="Guillou S."/>
            <person name="Cros-Aarteil S."/>
            <person name="Calhoun S."/>
            <person name="Haridas S."/>
            <person name="Kuo A."/>
            <person name="Mondo S."/>
            <person name="Pangilinan J."/>
            <person name="Riley R."/>
            <person name="Labutti K."/>
            <person name="Andreopoulos B."/>
            <person name="Lipzen A."/>
            <person name="Chen C."/>
            <person name="Yanf M."/>
            <person name="Daum C."/>
            <person name="Ng V."/>
            <person name="Clum A."/>
            <person name="Steindorff A."/>
            <person name="Ohm R."/>
            <person name="Martin F."/>
            <person name="Silar P."/>
            <person name="Natvig D."/>
            <person name="Lalanne C."/>
            <person name="Gautier V."/>
            <person name="Ament-Velasquez S.L."/>
            <person name="Kruys A."/>
            <person name="Hutchinson M.I."/>
            <person name="Powell A.J."/>
            <person name="Barry K."/>
            <person name="Miller A.N."/>
            <person name="Grigoriev I.V."/>
            <person name="Debuchy R."/>
            <person name="Gladieux P."/>
            <person name="Thoren M.H."/>
            <person name="Johannesson H."/>
        </authorList>
    </citation>
    <scope>NUCLEOTIDE SEQUENCE</scope>
    <source>
        <strain evidence="2">CBS 606.72</strain>
    </source>
</reference>
<dbReference type="Proteomes" id="UP001175000">
    <property type="component" value="Unassembled WGS sequence"/>
</dbReference>
<dbReference type="AlphaFoldDB" id="A0AA39X6I6"/>
<proteinExistence type="predicted"/>
<feature type="compositionally biased region" description="Basic residues" evidence="1">
    <location>
        <begin position="157"/>
        <end position="171"/>
    </location>
</feature>
<organism evidence="2 3">
    <name type="scientific">Immersiella caudata</name>
    <dbReference type="NCBI Taxonomy" id="314043"/>
    <lineage>
        <taxon>Eukaryota</taxon>
        <taxon>Fungi</taxon>
        <taxon>Dikarya</taxon>
        <taxon>Ascomycota</taxon>
        <taxon>Pezizomycotina</taxon>
        <taxon>Sordariomycetes</taxon>
        <taxon>Sordariomycetidae</taxon>
        <taxon>Sordariales</taxon>
        <taxon>Lasiosphaeriaceae</taxon>
        <taxon>Immersiella</taxon>
    </lineage>
</organism>
<protein>
    <submittedName>
        <fullName evidence="2">Uncharacterized protein</fullName>
    </submittedName>
</protein>
<feature type="compositionally biased region" description="Polar residues" evidence="1">
    <location>
        <begin position="179"/>
        <end position="194"/>
    </location>
</feature>
<sequence>MVPQSEGRGRRFVYECQPETAVQPWRKKKAQVAEPRLQRSPPNAALASVPSAHPEWSLSQPSPSSDHERSTECVVLSFEREALRAVASLNPLCWGSPRTAQKQRNESTTLRGRVVNEAICFRTQSPNDGQIWVWERRCNFELFMPAQMPSSLSAANHRPRRPPPFRMRGRGGMRPSPALGNSRTPSCPGSTDQPNRCADRYPMRSGPDQVHARGLSRCGRRSRCSAAPSNCDPSFTPRLAARCRRLSRLLGRQLFK</sequence>
<feature type="region of interest" description="Disordered" evidence="1">
    <location>
        <begin position="24"/>
        <end position="69"/>
    </location>
</feature>
<name>A0AA39X6I6_9PEZI</name>
<comment type="caution">
    <text evidence="2">The sequence shown here is derived from an EMBL/GenBank/DDBJ whole genome shotgun (WGS) entry which is preliminary data.</text>
</comment>